<evidence type="ECO:0000313" key="1">
    <source>
        <dbReference type="EMBL" id="MBR7825648.1"/>
    </source>
</evidence>
<dbReference type="RefSeq" id="WP_212516802.1">
    <property type="nucleotide sequence ID" value="NZ_JAGSOH010000007.1"/>
</dbReference>
<dbReference type="AlphaFoldDB" id="A0A941E836"/>
<proteinExistence type="predicted"/>
<dbReference type="EMBL" id="JAGSOH010000007">
    <property type="protein sequence ID" value="MBR7825648.1"/>
    <property type="molecule type" value="Genomic_DNA"/>
</dbReference>
<reference evidence="1" key="1">
    <citation type="submission" date="2021-04" db="EMBL/GenBank/DDBJ databases">
        <title>Genome based classification of Actinospica acidithermotolerans sp. nov., an actinobacterium isolated from an Indonesian hot spring.</title>
        <authorList>
            <person name="Kusuma A.B."/>
            <person name="Putra K.E."/>
            <person name="Nafisah S."/>
            <person name="Loh J."/>
            <person name="Nouioui I."/>
            <person name="Goodfellow M."/>
        </authorList>
    </citation>
    <scope>NUCLEOTIDE SEQUENCE</scope>
    <source>
        <strain evidence="1">MGRD01-02</strain>
    </source>
</reference>
<dbReference type="Proteomes" id="UP000676325">
    <property type="component" value="Unassembled WGS sequence"/>
</dbReference>
<evidence type="ECO:0000313" key="2">
    <source>
        <dbReference type="Proteomes" id="UP000676325"/>
    </source>
</evidence>
<comment type="caution">
    <text evidence="1">The sequence shown here is derived from an EMBL/GenBank/DDBJ whole genome shotgun (WGS) entry which is preliminary data.</text>
</comment>
<protein>
    <submittedName>
        <fullName evidence="1">Uncharacterized protein</fullName>
    </submittedName>
</protein>
<keyword evidence="2" id="KW-1185">Reference proteome</keyword>
<accession>A0A941E836</accession>
<organism evidence="1 2">
    <name type="scientific">Actinospica acidithermotolerans</name>
    <dbReference type="NCBI Taxonomy" id="2828514"/>
    <lineage>
        <taxon>Bacteria</taxon>
        <taxon>Bacillati</taxon>
        <taxon>Actinomycetota</taxon>
        <taxon>Actinomycetes</taxon>
        <taxon>Catenulisporales</taxon>
        <taxon>Actinospicaceae</taxon>
        <taxon>Actinospica</taxon>
    </lineage>
</organism>
<name>A0A941E836_9ACTN</name>
<sequence>MSEETMSASQSFEPARRIEELENQVRTLAAAVRALADGLAPNPVADQPRMDAAEDGARLAHDLLVSAGL</sequence>
<gene>
    <name evidence="1" type="ORF">KDK95_04965</name>
</gene>